<feature type="transmembrane region" description="Helical" evidence="1">
    <location>
        <begin position="131"/>
        <end position="155"/>
    </location>
</feature>
<dbReference type="EMBL" id="FMYF01000016">
    <property type="protein sequence ID" value="SDC04964.1"/>
    <property type="molecule type" value="Genomic_DNA"/>
</dbReference>
<feature type="transmembrane region" description="Helical" evidence="1">
    <location>
        <begin position="230"/>
        <end position="256"/>
    </location>
</feature>
<evidence type="ECO:0000313" key="2">
    <source>
        <dbReference type="EMBL" id="SDC04964.1"/>
    </source>
</evidence>
<feature type="transmembrane region" description="Helical" evidence="1">
    <location>
        <begin position="276"/>
        <end position="299"/>
    </location>
</feature>
<reference evidence="2 3" key="1">
    <citation type="submission" date="2016-06" db="EMBL/GenBank/DDBJ databases">
        <authorList>
            <person name="Olsen C.W."/>
            <person name="Carey S."/>
            <person name="Hinshaw L."/>
            <person name="Karasin A.I."/>
        </authorList>
    </citation>
    <scope>NUCLEOTIDE SEQUENCE [LARGE SCALE GENOMIC DNA]</scope>
    <source>
        <strain evidence="2 3">LZ-22</strain>
    </source>
</reference>
<evidence type="ECO:0000313" key="3">
    <source>
        <dbReference type="Proteomes" id="UP000199086"/>
    </source>
</evidence>
<keyword evidence="1" id="KW-1133">Transmembrane helix</keyword>
<keyword evidence="3" id="KW-1185">Reference proteome</keyword>
<proteinExistence type="predicted"/>
<dbReference type="RefSeq" id="WP_139283297.1">
    <property type="nucleotide sequence ID" value="NZ_FMYF01000016.1"/>
</dbReference>
<feature type="transmembrane region" description="Helical" evidence="1">
    <location>
        <begin position="167"/>
        <end position="187"/>
    </location>
</feature>
<gene>
    <name evidence="2" type="ORF">GA0111570_1168</name>
</gene>
<feature type="transmembrane region" description="Helical" evidence="1">
    <location>
        <begin position="58"/>
        <end position="79"/>
    </location>
</feature>
<sequence>MTTYIAPQAAPQAGSTPRGILLWLGVLLTGVPPFLGLSLALSAITAPTNDAGNQALTALWYIPAAIFPVAVLGVALMLVGLWHSPGTRRAGWLWTALVAIGLLGVVGLAFGTGMNNDQEALQGAARMALDIGTTTFGLVYVAGLVGLVVLGLRLLHPSDPALARMGILLLAVALLMSALQVVQAAVIRRSAPGAGRMPAPVVMSGVGDALLWAVLGLVVLVVLVRHLHRLQAVVAVAGGVMLIGMGTLKVLGATAWRLTGGPGATGPVTLPTGLTMGMTVSMTVALLAVATLLGAAIALMGRTRTGIAT</sequence>
<name>A0A1G6IER7_9ACTN</name>
<feature type="transmembrane region" description="Helical" evidence="1">
    <location>
        <begin position="199"/>
        <end position="223"/>
    </location>
</feature>
<keyword evidence="1" id="KW-0812">Transmembrane</keyword>
<keyword evidence="1" id="KW-0472">Membrane</keyword>
<dbReference type="AlphaFoldDB" id="A0A1G6IER7"/>
<feature type="transmembrane region" description="Helical" evidence="1">
    <location>
        <begin position="20"/>
        <end position="46"/>
    </location>
</feature>
<evidence type="ECO:0000256" key="1">
    <source>
        <dbReference type="SAM" id="Phobius"/>
    </source>
</evidence>
<accession>A0A1G6IER7</accession>
<organism evidence="2 3">
    <name type="scientific">Raineyella antarctica</name>
    <dbReference type="NCBI Taxonomy" id="1577474"/>
    <lineage>
        <taxon>Bacteria</taxon>
        <taxon>Bacillati</taxon>
        <taxon>Actinomycetota</taxon>
        <taxon>Actinomycetes</taxon>
        <taxon>Propionibacteriales</taxon>
        <taxon>Propionibacteriaceae</taxon>
        <taxon>Raineyella</taxon>
    </lineage>
</organism>
<protein>
    <submittedName>
        <fullName evidence="2">Uncharacterized protein</fullName>
    </submittedName>
</protein>
<dbReference type="Proteomes" id="UP000199086">
    <property type="component" value="Unassembled WGS sequence"/>
</dbReference>
<feature type="transmembrane region" description="Helical" evidence="1">
    <location>
        <begin position="91"/>
        <end position="111"/>
    </location>
</feature>